<organism evidence="2 3">
    <name type="scientific">Dissostichus eleginoides</name>
    <name type="common">Patagonian toothfish</name>
    <name type="synonym">Dissostichus amissus</name>
    <dbReference type="NCBI Taxonomy" id="100907"/>
    <lineage>
        <taxon>Eukaryota</taxon>
        <taxon>Metazoa</taxon>
        <taxon>Chordata</taxon>
        <taxon>Craniata</taxon>
        <taxon>Vertebrata</taxon>
        <taxon>Euteleostomi</taxon>
        <taxon>Actinopterygii</taxon>
        <taxon>Neopterygii</taxon>
        <taxon>Teleostei</taxon>
        <taxon>Neoteleostei</taxon>
        <taxon>Acanthomorphata</taxon>
        <taxon>Eupercaria</taxon>
        <taxon>Perciformes</taxon>
        <taxon>Notothenioidei</taxon>
        <taxon>Nototheniidae</taxon>
        <taxon>Dissostichus</taxon>
    </lineage>
</organism>
<sequence length="141" mass="16260">MNKEQYMVIQMAHLHTAELIKVGYENAGTVEFLVDRQGKHYFIEVNSRLQVEHTVTEEITDFKATCGRWRQWEMKGGERYRVDLVHAQLHVCEGRSLPELSLKQDKIRVNGCAIQCRVTTEDPSRGFQPDTGRIEVGVTLE</sequence>
<dbReference type="Gene3D" id="3.30.470.20">
    <property type="entry name" value="ATP-grasp fold, B domain"/>
    <property type="match status" value="1"/>
</dbReference>
<gene>
    <name evidence="2" type="ORF">KUDE01_014605</name>
</gene>
<comment type="caution">
    <text evidence="2">The sequence shown here is derived from an EMBL/GenBank/DDBJ whole genome shotgun (WGS) entry which is preliminary data.</text>
</comment>
<dbReference type="InterPro" id="IPR055268">
    <property type="entry name" value="PCB-like"/>
</dbReference>
<dbReference type="PANTHER" id="PTHR43778">
    <property type="entry name" value="PYRUVATE CARBOXYLASE"/>
    <property type="match status" value="1"/>
</dbReference>
<dbReference type="AlphaFoldDB" id="A0AAD9BTE0"/>
<dbReference type="Pfam" id="PF02786">
    <property type="entry name" value="CPSase_L_D2"/>
    <property type="match status" value="1"/>
</dbReference>
<dbReference type="SUPFAM" id="SSF56059">
    <property type="entry name" value="Glutathione synthetase ATP-binding domain-like"/>
    <property type="match status" value="1"/>
</dbReference>
<name>A0AAD9BTE0_DISEL</name>
<evidence type="ECO:0000313" key="3">
    <source>
        <dbReference type="Proteomes" id="UP001228049"/>
    </source>
</evidence>
<dbReference type="GO" id="GO:0005737">
    <property type="term" value="C:cytoplasm"/>
    <property type="evidence" value="ECO:0007669"/>
    <property type="project" value="TreeGrafter"/>
</dbReference>
<protein>
    <submittedName>
        <fullName evidence="2">Pyruvate carboxylase mitochondrial</fullName>
    </submittedName>
</protein>
<dbReference type="InterPro" id="IPR005479">
    <property type="entry name" value="CPAse_ATP-bd"/>
</dbReference>
<evidence type="ECO:0000313" key="2">
    <source>
        <dbReference type="EMBL" id="KAK1889930.1"/>
    </source>
</evidence>
<dbReference type="GO" id="GO:0006094">
    <property type="term" value="P:gluconeogenesis"/>
    <property type="evidence" value="ECO:0007669"/>
    <property type="project" value="TreeGrafter"/>
</dbReference>
<keyword evidence="2" id="KW-0670">Pyruvate</keyword>
<dbReference type="GO" id="GO:0005524">
    <property type="term" value="F:ATP binding"/>
    <property type="evidence" value="ECO:0007669"/>
    <property type="project" value="InterPro"/>
</dbReference>
<dbReference type="PANTHER" id="PTHR43778:SF2">
    <property type="entry name" value="PYRUVATE CARBOXYLASE, MITOCHONDRIAL"/>
    <property type="match status" value="1"/>
</dbReference>
<accession>A0AAD9BTE0</accession>
<evidence type="ECO:0000259" key="1">
    <source>
        <dbReference type="Pfam" id="PF02786"/>
    </source>
</evidence>
<dbReference type="Proteomes" id="UP001228049">
    <property type="component" value="Unassembled WGS sequence"/>
</dbReference>
<proteinExistence type="predicted"/>
<feature type="domain" description="Carbamoyl phosphate synthase ATP-binding" evidence="1">
    <location>
        <begin position="3"/>
        <end position="61"/>
    </location>
</feature>
<reference evidence="2" key="1">
    <citation type="submission" date="2023-04" db="EMBL/GenBank/DDBJ databases">
        <title>Chromosome-level genome of Chaenocephalus aceratus.</title>
        <authorList>
            <person name="Park H."/>
        </authorList>
    </citation>
    <scope>NUCLEOTIDE SEQUENCE</scope>
    <source>
        <strain evidence="2">DE</strain>
        <tissue evidence="2">Muscle</tissue>
    </source>
</reference>
<dbReference type="GO" id="GO:0004736">
    <property type="term" value="F:pyruvate carboxylase activity"/>
    <property type="evidence" value="ECO:0007669"/>
    <property type="project" value="TreeGrafter"/>
</dbReference>
<dbReference type="EMBL" id="JASDAP010000016">
    <property type="protein sequence ID" value="KAK1889930.1"/>
    <property type="molecule type" value="Genomic_DNA"/>
</dbReference>
<keyword evidence="3" id="KW-1185">Reference proteome</keyword>